<protein>
    <submittedName>
        <fullName evidence="2">Uncharacterized protein</fullName>
    </submittedName>
</protein>
<keyword evidence="1" id="KW-1133">Transmembrane helix</keyword>
<keyword evidence="1" id="KW-0812">Transmembrane</keyword>
<evidence type="ECO:0000313" key="2">
    <source>
        <dbReference type="EMBL" id="KRR12909.1"/>
    </source>
</evidence>
<comment type="caution">
    <text evidence="2">The sequence shown here is derived from an EMBL/GenBank/DDBJ whole genome shotgun (WGS) entry which is preliminary data.</text>
</comment>
<feature type="transmembrane region" description="Helical" evidence="1">
    <location>
        <begin position="145"/>
        <end position="176"/>
    </location>
</feature>
<keyword evidence="1" id="KW-0472">Membrane</keyword>
<proteinExistence type="predicted"/>
<reference evidence="2 3" key="1">
    <citation type="submission" date="2014-03" db="EMBL/GenBank/DDBJ databases">
        <title>Bradyrhizobium valentinum sp. nov., isolated from effective nodules of Lupinus mariae-josephae, a lupine endemic of basic-lime soils in Eastern Spain.</title>
        <authorList>
            <person name="Duran D."/>
            <person name="Rey L."/>
            <person name="Navarro A."/>
            <person name="Busquets A."/>
            <person name="Imperial J."/>
            <person name="Ruiz-Argueso T."/>
        </authorList>
    </citation>
    <scope>NUCLEOTIDE SEQUENCE [LARGE SCALE GENOMIC DNA]</scope>
    <source>
        <strain evidence="2 3">LmjM3</strain>
    </source>
</reference>
<sequence length="269" mass="29220">MVTGLFLAGSTAVLFAFSNWRRFLFNELDALFVLLAASAAISFALHGRTATAQDTELLLLSLATYPAGRLLQKGDFGRSFVWTTSIIVAFGMLATVYALVTQWGDYLSKPVVFGYGHAATVFLLSLGFALIAIAAQLPDIRRARIVCAIFALPTFVFSVSLVRFIFVALMASLYVAARKAPASHRRSILTLMMMVALATSAGILVRYDTWEILGKYIISDAVSAEEPVWTPEVRCGVTINNSIGVRTVLKGRGQGNPASRIFRAGTWPI</sequence>
<organism evidence="2 3">
    <name type="scientific">Bradyrhizobium valentinum</name>
    <dbReference type="NCBI Taxonomy" id="1518501"/>
    <lineage>
        <taxon>Bacteria</taxon>
        <taxon>Pseudomonadati</taxon>
        <taxon>Pseudomonadota</taxon>
        <taxon>Alphaproteobacteria</taxon>
        <taxon>Hyphomicrobiales</taxon>
        <taxon>Nitrobacteraceae</taxon>
        <taxon>Bradyrhizobium</taxon>
    </lineage>
</organism>
<feature type="transmembrane region" description="Helical" evidence="1">
    <location>
        <begin position="79"/>
        <end position="100"/>
    </location>
</feature>
<dbReference type="EMBL" id="LLXX01000024">
    <property type="protein sequence ID" value="KRR12909.1"/>
    <property type="molecule type" value="Genomic_DNA"/>
</dbReference>
<dbReference type="Proteomes" id="UP000051913">
    <property type="component" value="Unassembled WGS sequence"/>
</dbReference>
<feature type="transmembrane region" description="Helical" evidence="1">
    <location>
        <begin position="188"/>
        <end position="207"/>
    </location>
</feature>
<evidence type="ECO:0000313" key="3">
    <source>
        <dbReference type="Proteomes" id="UP000051913"/>
    </source>
</evidence>
<evidence type="ECO:0000256" key="1">
    <source>
        <dbReference type="SAM" id="Phobius"/>
    </source>
</evidence>
<accession>A0A0R3M5M7</accession>
<dbReference type="AlphaFoldDB" id="A0A0R3M5M7"/>
<name>A0A0R3M5M7_9BRAD</name>
<keyword evidence="3" id="KW-1185">Reference proteome</keyword>
<feature type="transmembrane region" description="Helical" evidence="1">
    <location>
        <begin position="28"/>
        <end position="45"/>
    </location>
</feature>
<gene>
    <name evidence="2" type="ORF">CP49_16965</name>
</gene>
<feature type="transmembrane region" description="Helical" evidence="1">
    <location>
        <begin position="112"/>
        <end position="133"/>
    </location>
</feature>